<comment type="caution">
    <text evidence="1">The sequence shown here is derived from an EMBL/GenBank/DDBJ whole genome shotgun (WGS) entry which is preliminary data.</text>
</comment>
<feature type="non-terminal residue" evidence="1">
    <location>
        <position position="61"/>
    </location>
</feature>
<keyword evidence="2" id="KW-1185">Reference proteome</keyword>
<organism evidence="1 2">
    <name type="scientific">Datura stramonium</name>
    <name type="common">Jimsonweed</name>
    <name type="synonym">Common thornapple</name>
    <dbReference type="NCBI Taxonomy" id="4076"/>
    <lineage>
        <taxon>Eukaryota</taxon>
        <taxon>Viridiplantae</taxon>
        <taxon>Streptophyta</taxon>
        <taxon>Embryophyta</taxon>
        <taxon>Tracheophyta</taxon>
        <taxon>Spermatophyta</taxon>
        <taxon>Magnoliopsida</taxon>
        <taxon>eudicotyledons</taxon>
        <taxon>Gunneridae</taxon>
        <taxon>Pentapetalae</taxon>
        <taxon>asterids</taxon>
        <taxon>lamiids</taxon>
        <taxon>Solanales</taxon>
        <taxon>Solanaceae</taxon>
        <taxon>Solanoideae</taxon>
        <taxon>Datureae</taxon>
        <taxon>Datura</taxon>
    </lineage>
</organism>
<dbReference type="Proteomes" id="UP000823775">
    <property type="component" value="Unassembled WGS sequence"/>
</dbReference>
<evidence type="ECO:0000313" key="2">
    <source>
        <dbReference type="Proteomes" id="UP000823775"/>
    </source>
</evidence>
<proteinExistence type="predicted"/>
<accession>A0ABS8SPL0</accession>
<feature type="non-terminal residue" evidence="1">
    <location>
        <position position="1"/>
    </location>
</feature>
<evidence type="ECO:0000313" key="1">
    <source>
        <dbReference type="EMBL" id="MCD7460842.1"/>
    </source>
</evidence>
<gene>
    <name evidence="1" type="ORF">HAX54_044574</name>
</gene>
<reference evidence="1 2" key="1">
    <citation type="journal article" date="2021" name="BMC Genomics">
        <title>Datura genome reveals duplications of psychoactive alkaloid biosynthetic genes and high mutation rate following tissue culture.</title>
        <authorList>
            <person name="Rajewski A."/>
            <person name="Carter-House D."/>
            <person name="Stajich J."/>
            <person name="Litt A."/>
        </authorList>
    </citation>
    <scope>NUCLEOTIDE SEQUENCE [LARGE SCALE GENOMIC DNA]</scope>
    <source>
        <strain evidence="1">AR-01</strain>
    </source>
</reference>
<protein>
    <submittedName>
        <fullName evidence="1">Uncharacterized protein</fullName>
    </submittedName>
</protein>
<sequence>ILIDKVRRGEVSSFEITEDGVLRFSSRLCIPDIVGLHQQIESDQYVIVKKGIFVGKRYACD</sequence>
<name>A0ABS8SPL0_DATST</name>
<dbReference type="EMBL" id="JACEIK010000681">
    <property type="protein sequence ID" value="MCD7460842.1"/>
    <property type="molecule type" value="Genomic_DNA"/>
</dbReference>